<name>A0A7S7SK16_PALFE</name>
<dbReference type="InterPro" id="IPR036779">
    <property type="entry name" value="LysM_dom_sf"/>
</dbReference>
<dbReference type="AlphaFoldDB" id="A0A7S7SK16"/>
<feature type="domain" description="Peptidoglycan binding-like" evidence="1">
    <location>
        <begin position="157"/>
        <end position="204"/>
    </location>
</feature>
<evidence type="ECO:0000313" key="2">
    <source>
        <dbReference type="EMBL" id="QOY88672.1"/>
    </source>
</evidence>
<protein>
    <submittedName>
        <fullName evidence="2">Peptidoglycan-binding protein</fullName>
    </submittedName>
</protein>
<dbReference type="Pfam" id="PF01471">
    <property type="entry name" value="PG_binding_1"/>
    <property type="match status" value="1"/>
</dbReference>
<dbReference type="InterPro" id="IPR002477">
    <property type="entry name" value="Peptidoglycan-bd-like"/>
</dbReference>
<dbReference type="RefSeq" id="WP_194450334.1">
    <property type="nucleotide sequence ID" value="NZ_CP063849.1"/>
</dbReference>
<dbReference type="Gene3D" id="1.10.101.10">
    <property type="entry name" value="PGBD-like superfamily/PGBD"/>
    <property type="match status" value="1"/>
</dbReference>
<dbReference type="SUPFAM" id="SSF47090">
    <property type="entry name" value="PGBD-like"/>
    <property type="match status" value="1"/>
</dbReference>
<dbReference type="InterPro" id="IPR036366">
    <property type="entry name" value="PGBDSf"/>
</dbReference>
<reference evidence="2 3" key="1">
    <citation type="submission" date="2020-10" db="EMBL/GenBank/DDBJ databases">
        <title>Complete genome sequence of Paludibaculum fermentans P105T, a facultatively anaerobic acidobacterium capable of dissimilatory Fe(III) reduction.</title>
        <authorList>
            <person name="Dedysh S.N."/>
            <person name="Beletsky A.V."/>
            <person name="Kulichevskaya I.S."/>
            <person name="Mardanov A.V."/>
            <person name="Ravin N.V."/>
        </authorList>
    </citation>
    <scope>NUCLEOTIDE SEQUENCE [LARGE SCALE GENOMIC DNA]</scope>
    <source>
        <strain evidence="2 3">P105</strain>
    </source>
</reference>
<organism evidence="2 3">
    <name type="scientific">Paludibaculum fermentans</name>
    <dbReference type="NCBI Taxonomy" id="1473598"/>
    <lineage>
        <taxon>Bacteria</taxon>
        <taxon>Pseudomonadati</taxon>
        <taxon>Acidobacteriota</taxon>
        <taxon>Terriglobia</taxon>
        <taxon>Bryobacterales</taxon>
        <taxon>Bryobacteraceae</taxon>
        <taxon>Paludibaculum</taxon>
    </lineage>
</organism>
<evidence type="ECO:0000313" key="3">
    <source>
        <dbReference type="Proteomes" id="UP000593892"/>
    </source>
</evidence>
<dbReference type="InterPro" id="IPR036365">
    <property type="entry name" value="PGBD-like_sf"/>
</dbReference>
<keyword evidence="3" id="KW-1185">Reference proteome</keyword>
<dbReference type="Gene3D" id="3.10.350.10">
    <property type="entry name" value="LysM domain"/>
    <property type="match status" value="1"/>
</dbReference>
<sequence length="210" mass="23671">MPKNHTVAQPDHLARIAEKYHFFDYTIIWDDGANADLKTNRVNPNILYPGDVVVIPDKTPKTETRPTSRTYTFKVKPQPLQIRLMILDYDGEPAVCDFKFKIEGDSGAVSLADGKFRKPIQRAWENGSIRVDKLNILDVPMKVGWLDPVEYESGQVARLNNLGYNAGVVEKPDPLQLRSALEEFQCDNSLDITGVCDADTQAKLKEIHLC</sequence>
<dbReference type="Proteomes" id="UP000593892">
    <property type="component" value="Chromosome"/>
</dbReference>
<gene>
    <name evidence="2" type="ORF">IRI77_01550</name>
</gene>
<evidence type="ECO:0000259" key="1">
    <source>
        <dbReference type="Pfam" id="PF01471"/>
    </source>
</evidence>
<dbReference type="KEGG" id="pfer:IRI77_01550"/>
<dbReference type="EMBL" id="CP063849">
    <property type="protein sequence ID" value="QOY88672.1"/>
    <property type="molecule type" value="Genomic_DNA"/>
</dbReference>
<proteinExistence type="predicted"/>
<accession>A0A7S7SK16</accession>